<accession>A0ACC4DQF1</accession>
<gene>
    <name evidence="1" type="ORF">ACCO45_008660</name>
</gene>
<name>A0ACC4DQF1_PURLI</name>
<sequence>MLVTSLSCLGDIDLCMSLSALKLEKLPSKAAHHPCFGRRPSGTKPGEWITNTSSNPLDVYKEFRYRPEASEPFIVLFLRLKSPASQLSMAYMKQPIATESVCHGKLQTKWGIRALQAPSSGMLRCESRSHTSESAQTSANTRSTLTRPPKMPTTRSRTGPRRWLTPRGAMVAEKQKRRRAHTKSRRGCLACKGRHVKCDEQTPRCANCVVRATECIYPPRPSPSPSVLEGVRGGTADNAGSAAAQTESSLQGQMALREDSFASSSSDAVETPAIQPMNLSVTAFSSTPGSSRILELELMHRWSTKTWASLYSEHLPRAALFESYMMNGLFALAAADLAHSGQSDYLAIAYEYSTRATADYQVALQNVGRDNVHAIYAFAMIANIFNFSMPALAPTAFTRMRAAFDTVSSASDFIITHSHWRPPCSSLVLSGSLQHDMDLLSANTRAALDRLTSLSEQIRVPSPLAGPSSALAADVRVYQLAISHVKNSFAEDARGAVKGYCFCICDVVPSEYMAAVRAWEPMALIILMYFGVVVNQSSKEVMMWWIKSSGKELVEEVAAMLHEMPVAQMPDVQNAISWAREEVGLRDPMVPIVREAY</sequence>
<evidence type="ECO:0000313" key="1">
    <source>
        <dbReference type="EMBL" id="KAL3958082.1"/>
    </source>
</evidence>
<evidence type="ECO:0000313" key="2">
    <source>
        <dbReference type="Proteomes" id="UP001638806"/>
    </source>
</evidence>
<keyword evidence="2" id="KW-1185">Reference proteome</keyword>
<protein>
    <submittedName>
        <fullName evidence="1">Uncharacterized protein</fullName>
    </submittedName>
</protein>
<organism evidence="1 2">
    <name type="scientific">Purpureocillium lilacinum</name>
    <name type="common">Paecilomyces lilacinus</name>
    <dbReference type="NCBI Taxonomy" id="33203"/>
    <lineage>
        <taxon>Eukaryota</taxon>
        <taxon>Fungi</taxon>
        <taxon>Dikarya</taxon>
        <taxon>Ascomycota</taxon>
        <taxon>Pezizomycotina</taxon>
        <taxon>Sordariomycetes</taxon>
        <taxon>Hypocreomycetidae</taxon>
        <taxon>Hypocreales</taxon>
        <taxon>Ophiocordycipitaceae</taxon>
        <taxon>Purpureocillium</taxon>
    </lineage>
</organism>
<comment type="caution">
    <text evidence="1">The sequence shown here is derived from an EMBL/GenBank/DDBJ whole genome shotgun (WGS) entry which is preliminary data.</text>
</comment>
<proteinExistence type="predicted"/>
<reference evidence="1" key="1">
    <citation type="submission" date="2024-12" db="EMBL/GenBank/DDBJ databases">
        <title>Comparative genomics and development of molecular markers within Purpureocillium lilacinum and among Purpureocillium species.</title>
        <authorList>
            <person name="Yeh Z.-Y."/>
            <person name="Ni N.-T."/>
            <person name="Lo P.-H."/>
            <person name="Mushyakhwo K."/>
            <person name="Lin C.-F."/>
            <person name="Nai Y.-S."/>
        </authorList>
    </citation>
    <scope>NUCLEOTIDE SEQUENCE</scope>
    <source>
        <strain evidence="1">NCHU-NPUST-175</strain>
    </source>
</reference>
<dbReference type="EMBL" id="JBGNUJ010000007">
    <property type="protein sequence ID" value="KAL3958082.1"/>
    <property type="molecule type" value="Genomic_DNA"/>
</dbReference>
<dbReference type="Proteomes" id="UP001638806">
    <property type="component" value="Unassembled WGS sequence"/>
</dbReference>